<keyword evidence="4" id="KW-0472">Membrane</keyword>
<keyword evidence="4" id="KW-1133">Transmembrane helix</keyword>
<dbReference type="InterPro" id="IPR010273">
    <property type="entry name" value="DUF881"/>
</dbReference>
<evidence type="ECO:0000256" key="4">
    <source>
        <dbReference type="SAM" id="Phobius"/>
    </source>
</evidence>
<dbReference type="Proteomes" id="UP000199632">
    <property type="component" value="Unassembled WGS sequence"/>
</dbReference>
<protein>
    <submittedName>
        <fullName evidence="5">Uncharacterized conserved protein YlxW, UPF0749 family</fullName>
    </submittedName>
</protein>
<dbReference type="GO" id="GO:0005886">
    <property type="term" value="C:plasma membrane"/>
    <property type="evidence" value="ECO:0007669"/>
    <property type="project" value="TreeGrafter"/>
</dbReference>
<comment type="similarity">
    <text evidence="1">Belongs to the UPF0749 family.</text>
</comment>
<keyword evidence="2" id="KW-0175">Coiled coil</keyword>
<proteinExistence type="inferred from homology"/>
<feature type="coiled-coil region" evidence="2">
    <location>
        <begin position="173"/>
        <end position="200"/>
    </location>
</feature>
<name>A0A1H3T5S6_9ACTN</name>
<dbReference type="PANTHER" id="PTHR37313:SF2">
    <property type="entry name" value="UPF0749 PROTEIN YLXX"/>
    <property type="match status" value="1"/>
</dbReference>
<dbReference type="AlphaFoldDB" id="A0A1H3T5S6"/>
<dbReference type="OrthoDB" id="3211287at2"/>
<keyword evidence="6" id="KW-1185">Reference proteome</keyword>
<evidence type="ECO:0000313" key="5">
    <source>
        <dbReference type="EMBL" id="SDZ45410.1"/>
    </source>
</evidence>
<dbReference type="STRING" id="137265.SAMN05421684_5214"/>
<dbReference type="Gene3D" id="3.30.70.1880">
    <property type="entry name" value="Protein of unknown function DUF881"/>
    <property type="match status" value="1"/>
</dbReference>
<dbReference type="RefSeq" id="WP_090798449.1">
    <property type="nucleotide sequence ID" value="NZ_BOND01000003.1"/>
</dbReference>
<feature type="region of interest" description="Disordered" evidence="3">
    <location>
        <begin position="1"/>
        <end position="133"/>
    </location>
</feature>
<reference evidence="6" key="1">
    <citation type="submission" date="2016-10" db="EMBL/GenBank/DDBJ databases">
        <authorList>
            <person name="Varghese N."/>
            <person name="Submissions S."/>
        </authorList>
    </citation>
    <scope>NUCLEOTIDE SEQUENCE [LARGE SCALE GENOMIC DNA]</scope>
    <source>
        <strain evidence="6">DSM 44718</strain>
    </source>
</reference>
<evidence type="ECO:0000256" key="3">
    <source>
        <dbReference type="SAM" id="MobiDB-lite"/>
    </source>
</evidence>
<evidence type="ECO:0000256" key="2">
    <source>
        <dbReference type="SAM" id="Coils"/>
    </source>
</evidence>
<gene>
    <name evidence="5" type="ORF">SAMN05421684_5214</name>
</gene>
<sequence length="361" mass="37464">MTDDPRESSGTEPTSDEPTRALSPEPAKPARRPTPGRSAAPRPAPAPAPDLTEADQGPDEETVRLSPVTDGTNGEPSPPKVDPAPSDTGAAEETVALPQTERSSGVTDAPSRVSDDDPDSEDLDPPPAATRKKRSTAGVIILVLLALLGFTLAIQLGGKSGDSDLAAMREDDLVRLQSDLQAQEDRLQREIASLQDSQRQLQSGAQGRTAALEEATKRADELAILAGTVKAQGPGLTIRFVAGPQAIAASDILNAVQELRGADAEAMQIAGADGTLVRIVASTYFIDAEGALEVSGKRLTGPYTITVIGDPPTMRTALNIPDGLVPSIKADGGNVIVDEHDTVDVTAIAAPVDLEHAKPVS</sequence>
<evidence type="ECO:0000256" key="1">
    <source>
        <dbReference type="ARBA" id="ARBA00009108"/>
    </source>
</evidence>
<feature type="transmembrane region" description="Helical" evidence="4">
    <location>
        <begin position="139"/>
        <end position="158"/>
    </location>
</feature>
<dbReference type="EMBL" id="FNQB01000003">
    <property type="protein sequence ID" value="SDZ45410.1"/>
    <property type="molecule type" value="Genomic_DNA"/>
</dbReference>
<dbReference type="PANTHER" id="PTHR37313">
    <property type="entry name" value="UPF0749 PROTEIN RV1825"/>
    <property type="match status" value="1"/>
</dbReference>
<organism evidence="5 6">
    <name type="scientific">Asanoa ishikariensis</name>
    <dbReference type="NCBI Taxonomy" id="137265"/>
    <lineage>
        <taxon>Bacteria</taxon>
        <taxon>Bacillati</taxon>
        <taxon>Actinomycetota</taxon>
        <taxon>Actinomycetes</taxon>
        <taxon>Micromonosporales</taxon>
        <taxon>Micromonosporaceae</taxon>
        <taxon>Asanoa</taxon>
    </lineage>
</organism>
<keyword evidence="4" id="KW-0812">Transmembrane</keyword>
<evidence type="ECO:0000313" key="6">
    <source>
        <dbReference type="Proteomes" id="UP000199632"/>
    </source>
</evidence>
<accession>A0A1H3T5S6</accession>
<dbReference type="Pfam" id="PF05949">
    <property type="entry name" value="DUF881"/>
    <property type="match status" value="1"/>
</dbReference>